<name>A0A5A7NSI3_9MICC</name>
<comment type="caution">
    <text evidence="8">The sequence shown here is derived from an EMBL/GenBank/DDBJ whole genome shotgun (WGS) entry which is preliminary data.</text>
</comment>
<dbReference type="PANTHER" id="PTHR32196:SF72">
    <property type="entry name" value="RIBOSE IMPORT PERMEASE PROTEIN RBSC"/>
    <property type="match status" value="1"/>
</dbReference>
<evidence type="ECO:0000256" key="3">
    <source>
        <dbReference type="ARBA" id="ARBA00022692"/>
    </source>
</evidence>
<reference evidence="8 9" key="1">
    <citation type="submission" date="2019-09" db="EMBL/GenBank/DDBJ databases">
        <title>Arthrobacter zafarii sp. nov., a moderately thermotolerant and halotolerant actinobacterium isolated from Cholistan desert soil of Pakistan.</title>
        <authorList>
            <person name="Amin A."/>
            <person name="Ahmed I."/>
            <person name="Khalid N."/>
            <person name="Schumann P."/>
            <person name="Busse H.J."/>
            <person name="Khan I.U."/>
            <person name="Li S."/>
            <person name="Li W.J."/>
        </authorList>
    </citation>
    <scope>NUCLEOTIDE SEQUENCE [LARGE SCALE GENOMIC DNA]</scope>
    <source>
        <strain evidence="8 9">NCCP-1664</strain>
    </source>
</reference>
<gene>
    <name evidence="8" type="ORF">NCCP1664_22480</name>
</gene>
<keyword evidence="5 7" id="KW-0472">Membrane</keyword>
<dbReference type="RefSeq" id="WP_149957368.1">
    <property type="nucleotide sequence ID" value="NZ_BKDJ01000012.1"/>
</dbReference>
<dbReference type="CDD" id="cd06579">
    <property type="entry name" value="TM_PBP1_transp_AraH_like"/>
    <property type="match status" value="1"/>
</dbReference>
<keyword evidence="9" id="KW-1185">Reference proteome</keyword>
<feature type="transmembrane region" description="Helical" evidence="7">
    <location>
        <begin position="46"/>
        <end position="68"/>
    </location>
</feature>
<feature type="transmembrane region" description="Helical" evidence="7">
    <location>
        <begin position="213"/>
        <end position="234"/>
    </location>
</feature>
<sequence>MHSIADSPLRTFLLKNPLIVLLILLVVGVQLSTGSLLTWQNMRGVLLDASVIAIAAVPCALLIIAGYIDLSVGASLALGGVVAGHVMHGSLASAPLAVVLAMAAGALVGLVNAVLSTVLGLSPFITTLGMLTAVRGADQLLSPLPLSGFDASFQFLGIGSVAGIPVPVIIATLVMVLATLFLAATPAGRHVYAIGVSREAAFLSGIAIRRIPFFLYVASGAMAALAGAVTAARLNSAPAGQLGLGFELTVLTAILLGGIALTGGEGSMLGVLVGVLFLGLLGNSLTLLGVTSFWQNVASGLALVAAIGITAATHEVRKRVAARRAQLSAPATGPAAPAASRPESAEIGS</sequence>
<evidence type="ECO:0000256" key="5">
    <source>
        <dbReference type="ARBA" id="ARBA00023136"/>
    </source>
</evidence>
<evidence type="ECO:0000256" key="6">
    <source>
        <dbReference type="SAM" id="MobiDB-lite"/>
    </source>
</evidence>
<feature type="transmembrane region" description="Helical" evidence="7">
    <location>
        <begin position="157"/>
        <end position="183"/>
    </location>
</feature>
<keyword evidence="4 7" id="KW-1133">Transmembrane helix</keyword>
<evidence type="ECO:0000256" key="1">
    <source>
        <dbReference type="ARBA" id="ARBA00004651"/>
    </source>
</evidence>
<dbReference type="AlphaFoldDB" id="A0A5A7NSI3"/>
<dbReference type="PANTHER" id="PTHR32196">
    <property type="entry name" value="ABC TRANSPORTER PERMEASE PROTEIN YPHD-RELATED-RELATED"/>
    <property type="match status" value="1"/>
</dbReference>
<dbReference type="Proteomes" id="UP000325307">
    <property type="component" value="Unassembled WGS sequence"/>
</dbReference>
<evidence type="ECO:0000256" key="2">
    <source>
        <dbReference type="ARBA" id="ARBA00022475"/>
    </source>
</evidence>
<evidence type="ECO:0000256" key="4">
    <source>
        <dbReference type="ARBA" id="ARBA00022989"/>
    </source>
</evidence>
<dbReference type="InterPro" id="IPR001851">
    <property type="entry name" value="ABC_transp_permease"/>
</dbReference>
<keyword evidence="3 7" id="KW-0812">Transmembrane</keyword>
<feature type="region of interest" description="Disordered" evidence="6">
    <location>
        <begin position="327"/>
        <end position="349"/>
    </location>
</feature>
<evidence type="ECO:0000313" key="8">
    <source>
        <dbReference type="EMBL" id="GER23753.1"/>
    </source>
</evidence>
<evidence type="ECO:0000256" key="7">
    <source>
        <dbReference type="SAM" id="Phobius"/>
    </source>
</evidence>
<dbReference type="Pfam" id="PF02653">
    <property type="entry name" value="BPD_transp_2"/>
    <property type="match status" value="1"/>
</dbReference>
<feature type="transmembrane region" description="Helical" evidence="7">
    <location>
        <begin position="268"/>
        <end position="287"/>
    </location>
</feature>
<evidence type="ECO:0000313" key="9">
    <source>
        <dbReference type="Proteomes" id="UP000325307"/>
    </source>
</evidence>
<proteinExistence type="predicted"/>
<accession>A0A5A7NSI3</accession>
<comment type="subcellular location">
    <subcellularLocation>
        <location evidence="1">Cell membrane</location>
        <topology evidence="1">Multi-pass membrane protein</topology>
    </subcellularLocation>
</comment>
<feature type="compositionally biased region" description="Low complexity" evidence="6">
    <location>
        <begin position="329"/>
        <end position="349"/>
    </location>
</feature>
<feature type="transmembrane region" description="Helical" evidence="7">
    <location>
        <begin position="293"/>
        <end position="314"/>
    </location>
</feature>
<dbReference type="OrthoDB" id="3468954at2"/>
<feature type="transmembrane region" description="Helical" evidence="7">
    <location>
        <begin position="240"/>
        <end position="261"/>
    </location>
</feature>
<keyword evidence="2" id="KW-1003">Cell membrane</keyword>
<feature type="transmembrane region" description="Helical" evidence="7">
    <location>
        <begin position="18"/>
        <end position="39"/>
    </location>
</feature>
<protein>
    <submittedName>
        <fullName evidence="8">Ribonucleotide-diphosphate reductase subunit alpha</fullName>
    </submittedName>
</protein>
<feature type="transmembrane region" description="Helical" evidence="7">
    <location>
        <begin position="88"/>
        <end position="111"/>
    </location>
</feature>
<dbReference type="GO" id="GO:0022857">
    <property type="term" value="F:transmembrane transporter activity"/>
    <property type="evidence" value="ECO:0007669"/>
    <property type="project" value="InterPro"/>
</dbReference>
<dbReference type="GO" id="GO:0005886">
    <property type="term" value="C:plasma membrane"/>
    <property type="evidence" value="ECO:0007669"/>
    <property type="project" value="UniProtKB-SubCell"/>
</dbReference>
<feature type="transmembrane region" description="Helical" evidence="7">
    <location>
        <begin position="118"/>
        <end position="137"/>
    </location>
</feature>
<dbReference type="EMBL" id="BKDJ01000012">
    <property type="protein sequence ID" value="GER23753.1"/>
    <property type="molecule type" value="Genomic_DNA"/>
</dbReference>
<organism evidence="8 9">
    <name type="scientific">Zafaria cholistanensis</name>
    <dbReference type="NCBI Taxonomy" id="1682741"/>
    <lineage>
        <taxon>Bacteria</taxon>
        <taxon>Bacillati</taxon>
        <taxon>Actinomycetota</taxon>
        <taxon>Actinomycetes</taxon>
        <taxon>Micrococcales</taxon>
        <taxon>Micrococcaceae</taxon>
        <taxon>Zafaria</taxon>
    </lineage>
</organism>